<reference evidence="5 6" key="1">
    <citation type="submission" date="2023-03" db="EMBL/GenBank/DDBJ databases">
        <title>Bacillus Genome Sequencing.</title>
        <authorList>
            <person name="Dunlap C."/>
        </authorList>
    </citation>
    <scope>NUCLEOTIDE SEQUENCE [LARGE SCALE GENOMIC DNA]</scope>
    <source>
        <strain evidence="5 6">NRS-52</strain>
    </source>
</reference>
<name>A0ABU6PRH5_9BACL</name>
<feature type="domain" description="CBM6" evidence="3">
    <location>
        <begin position="33"/>
        <end position="155"/>
    </location>
</feature>
<evidence type="ECO:0000313" key="5">
    <source>
        <dbReference type="EMBL" id="MED5017466.1"/>
    </source>
</evidence>
<dbReference type="PROSITE" id="PS51762">
    <property type="entry name" value="GH16_2"/>
    <property type="match status" value="1"/>
</dbReference>
<evidence type="ECO:0000259" key="4">
    <source>
        <dbReference type="PROSITE" id="PS51762"/>
    </source>
</evidence>
<dbReference type="Gene3D" id="2.60.120.200">
    <property type="match status" value="1"/>
</dbReference>
<dbReference type="SUPFAM" id="SSF49785">
    <property type="entry name" value="Galactose-binding domain-like"/>
    <property type="match status" value="2"/>
</dbReference>
<dbReference type="EMBL" id="JARTLD010000024">
    <property type="protein sequence ID" value="MED5017466.1"/>
    <property type="molecule type" value="Genomic_DNA"/>
</dbReference>
<organism evidence="5 6">
    <name type="scientific">Paenibacillus chibensis</name>
    <dbReference type="NCBI Taxonomy" id="59846"/>
    <lineage>
        <taxon>Bacteria</taxon>
        <taxon>Bacillati</taxon>
        <taxon>Bacillota</taxon>
        <taxon>Bacilli</taxon>
        <taxon>Bacillales</taxon>
        <taxon>Paenibacillaceae</taxon>
        <taxon>Paenibacillus</taxon>
    </lineage>
</organism>
<dbReference type="Gene3D" id="2.60.120.260">
    <property type="entry name" value="Galactose-binding domain-like"/>
    <property type="match status" value="2"/>
</dbReference>
<dbReference type="InterPro" id="IPR005084">
    <property type="entry name" value="CBM6"/>
</dbReference>
<protein>
    <submittedName>
        <fullName evidence="5">Uncharacterized protein</fullName>
    </submittedName>
</protein>
<feature type="domain" description="F5/8 type C" evidence="2">
    <location>
        <begin position="523"/>
        <end position="677"/>
    </location>
</feature>
<dbReference type="InterPro" id="IPR000421">
    <property type="entry name" value="FA58C"/>
</dbReference>
<evidence type="ECO:0000256" key="1">
    <source>
        <dbReference type="SAM" id="SignalP"/>
    </source>
</evidence>
<comment type="caution">
    <text evidence="5">The sequence shown here is derived from an EMBL/GenBank/DDBJ whole genome shotgun (WGS) entry which is preliminary data.</text>
</comment>
<feature type="domain" description="GH16" evidence="4">
    <location>
        <begin position="117"/>
        <end position="424"/>
    </location>
</feature>
<accession>A0ABU6PRH5</accession>
<feature type="chain" id="PRO_5047416639" evidence="1">
    <location>
        <begin position="29"/>
        <end position="677"/>
    </location>
</feature>
<evidence type="ECO:0000259" key="3">
    <source>
        <dbReference type="PROSITE" id="PS51175"/>
    </source>
</evidence>
<dbReference type="PROSITE" id="PS51175">
    <property type="entry name" value="CBM6"/>
    <property type="match status" value="1"/>
</dbReference>
<gene>
    <name evidence="5" type="ORF">P9847_09120</name>
</gene>
<dbReference type="InterPro" id="IPR008979">
    <property type="entry name" value="Galactose-bd-like_sf"/>
</dbReference>
<sequence length="677" mass="74793">MNSVKSVFRVSAMMLMLSAAVPVLTAQAASWSQQVEAESGTKTGTVREENVIGNSGKTVSFIDQGEANSLTLRVTPPQGSNFDMNIRYRSGEVRNLMFSVNNGTPHKISDLNSGSWSSFDNETLPVELVAGRENSIKFFAPAGENGPGLDYVTFQEAALSPIDKPGYRLIFQEEFNGNQLNKTKWVDKYLSSWTKTPQAAQPTYVMENGLMKLQIKKDTQPWAPEYDGQTVVSGFTTGNRNALHNWNGSNVVRNPVDTELTHINQYGYYEIRAMGQPGSSRHVAWWLLGFEDVPNESSEIDIFEILGNNSHNVPVAFHRWNDPTGPDGGGFTYTNNSMDYHIEFHTYGFNWVQGAGSGAQPDKMEFYVDGVKTGERNVKIDYPMIQLFSLYEKRAGGWTGPWVSKPYPNTFRIDYVRVYKKIPEGSSPVPQDQLSITNVANASITVPSVVKPKTYTSAVAGQEGTVYTEGNLPGTKSYTNVTYNDGVVTQEFVKWEPVTAQDLDKLARGETVTKLGTLPNIPAGYPGLKQPTLTITPAPWDTSLNPSNLDKLFDKDTVSTSSSWTSVMNPLPAGAYISYNFGQTRQVSSISFSANYGTGQGIRTFTLSTWDSSTQKWVDQGNEYTIPWTTAGDQEAGETVTVQLKQPISSSKVKINITGANTKWDNKVVMREIAFNE</sequence>
<dbReference type="SUPFAM" id="SSF49899">
    <property type="entry name" value="Concanavalin A-like lectins/glucanases"/>
    <property type="match status" value="1"/>
</dbReference>
<dbReference type="PROSITE" id="PS50022">
    <property type="entry name" value="FA58C_3"/>
    <property type="match status" value="1"/>
</dbReference>
<keyword evidence="6" id="KW-1185">Reference proteome</keyword>
<evidence type="ECO:0000313" key="6">
    <source>
        <dbReference type="Proteomes" id="UP001343257"/>
    </source>
</evidence>
<proteinExistence type="predicted"/>
<feature type="signal peptide" evidence="1">
    <location>
        <begin position="1"/>
        <end position="28"/>
    </location>
</feature>
<dbReference type="PANTHER" id="PTHR10963:SF60">
    <property type="entry name" value="GRAM-NEGATIVE BACTERIA-BINDING PROTEIN 1-RELATED"/>
    <property type="match status" value="1"/>
</dbReference>
<keyword evidence="1" id="KW-0732">Signal</keyword>
<dbReference type="InterPro" id="IPR050546">
    <property type="entry name" value="Glycosyl_Hydrlase_16"/>
</dbReference>
<dbReference type="PANTHER" id="PTHR10963">
    <property type="entry name" value="GLYCOSYL HYDROLASE-RELATED"/>
    <property type="match status" value="1"/>
</dbReference>
<dbReference type="InterPro" id="IPR013320">
    <property type="entry name" value="ConA-like_dom_sf"/>
</dbReference>
<dbReference type="Proteomes" id="UP001343257">
    <property type="component" value="Unassembled WGS sequence"/>
</dbReference>
<dbReference type="CDD" id="cd00413">
    <property type="entry name" value="Glyco_hydrolase_16"/>
    <property type="match status" value="1"/>
</dbReference>
<dbReference type="RefSeq" id="WP_328277187.1">
    <property type="nucleotide sequence ID" value="NZ_JARTLD010000024.1"/>
</dbReference>
<dbReference type="InterPro" id="IPR000757">
    <property type="entry name" value="Beta-glucanase-like"/>
</dbReference>
<evidence type="ECO:0000259" key="2">
    <source>
        <dbReference type="PROSITE" id="PS50022"/>
    </source>
</evidence>